<evidence type="ECO:0000313" key="2">
    <source>
        <dbReference type="Proteomes" id="UP001283361"/>
    </source>
</evidence>
<gene>
    <name evidence="1" type="ORF">RRG08_029320</name>
</gene>
<comment type="caution">
    <text evidence="1">The sequence shown here is derived from an EMBL/GenBank/DDBJ whole genome shotgun (WGS) entry which is preliminary data.</text>
</comment>
<keyword evidence="2" id="KW-1185">Reference proteome</keyword>
<proteinExistence type="predicted"/>
<dbReference type="EMBL" id="JAWDGP010001331">
    <property type="protein sequence ID" value="KAK3792772.1"/>
    <property type="molecule type" value="Genomic_DNA"/>
</dbReference>
<reference evidence="1" key="1">
    <citation type="journal article" date="2023" name="G3 (Bethesda)">
        <title>A reference genome for the long-term kleptoplast-retaining sea slug Elysia crispata morphotype clarki.</title>
        <authorList>
            <person name="Eastman K.E."/>
            <person name="Pendleton A.L."/>
            <person name="Shaikh M.A."/>
            <person name="Suttiyut T."/>
            <person name="Ogas R."/>
            <person name="Tomko P."/>
            <person name="Gavelis G."/>
            <person name="Widhalm J.R."/>
            <person name="Wisecaver J.H."/>
        </authorList>
    </citation>
    <scope>NUCLEOTIDE SEQUENCE</scope>
    <source>
        <strain evidence="1">ECLA1</strain>
    </source>
</reference>
<accession>A0AAE1ARQ8</accession>
<organism evidence="1 2">
    <name type="scientific">Elysia crispata</name>
    <name type="common">lettuce slug</name>
    <dbReference type="NCBI Taxonomy" id="231223"/>
    <lineage>
        <taxon>Eukaryota</taxon>
        <taxon>Metazoa</taxon>
        <taxon>Spiralia</taxon>
        <taxon>Lophotrochozoa</taxon>
        <taxon>Mollusca</taxon>
        <taxon>Gastropoda</taxon>
        <taxon>Heterobranchia</taxon>
        <taxon>Euthyneura</taxon>
        <taxon>Panpulmonata</taxon>
        <taxon>Sacoglossa</taxon>
        <taxon>Placobranchoidea</taxon>
        <taxon>Plakobranchidae</taxon>
        <taxon>Elysia</taxon>
    </lineage>
</organism>
<sequence length="109" mass="11906">MTALTFTVCSSRAASQHNYLYLDSSCLESSSLIACVDRTFQTSLELEELVEGVGPLSPPAYVISSRQPHGSWLHQPSAKVTLIHPYSGQVASLVCLHYVTSTAPSFREF</sequence>
<name>A0AAE1ARQ8_9GAST</name>
<dbReference type="AlphaFoldDB" id="A0AAE1ARQ8"/>
<dbReference type="Proteomes" id="UP001283361">
    <property type="component" value="Unassembled WGS sequence"/>
</dbReference>
<protein>
    <submittedName>
        <fullName evidence="1">Uncharacterized protein</fullName>
    </submittedName>
</protein>
<evidence type="ECO:0000313" key="1">
    <source>
        <dbReference type="EMBL" id="KAK3792772.1"/>
    </source>
</evidence>